<dbReference type="Proteomes" id="UP000665561">
    <property type="component" value="Unassembled WGS sequence"/>
</dbReference>
<protein>
    <submittedName>
        <fullName evidence="2">Spore coat associated protein CotJA</fullName>
    </submittedName>
</protein>
<feature type="region of interest" description="Disordered" evidence="1">
    <location>
        <begin position="1"/>
        <end position="32"/>
    </location>
</feature>
<comment type="caution">
    <text evidence="2">The sequence shown here is derived from an EMBL/GenBank/DDBJ whole genome shotgun (WGS) entry which is preliminary data.</text>
</comment>
<proteinExistence type="predicted"/>
<evidence type="ECO:0000256" key="1">
    <source>
        <dbReference type="SAM" id="MobiDB-lite"/>
    </source>
</evidence>
<reference evidence="2 3" key="1">
    <citation type="submission" date="2020-01" db="EMBL/GenBank/DDBJ databases">
        <title>Paenibacillus soybeanensis sp. nov. isolated from the nodules of soybean (Glycine max(L.) Merr).</title>
        <authorList>
            <person name="Wang H."/>
        </authorList>
    </citation>
    <scope>NUCLEOTIDE SEQUENCE [LARGE SCALE GENOMIC DNA]</scope>
    <source>
        <strain evidence="2 3">T1</strain>
    </source>
</reference>
<sequence length="109" mass="12310">MGVQANSPNGGHKYRSGKRSPQKHHEEGEAKLNAVKPTRDWYPFVGPFDPCPPKYVKTYYVAPNQYIPFQPMNLPQFSLADALKLGTLWPALYGPYESKCNARGPEQDE</sequence>
<dbReference type="Pfam" id="PF11007">
    <property type="entry name" value="CotJA"/>
    <property type="match status" value="1"/>
</dbReference>
<dbReference type="EMBL" id="JAAAMV010000018">
    <property type="protein sequence ID" value="NBD26099.1"/>
    <property type="molecule type" value="Genomic_DNA"/>
</dbReference>
<organism evidence="2 3">
    <name type="scientific">Paenibacillus glycinis</name>
    <dbReference type="NCBI Taxonomy" id="2697035"/>
    <lineage>
        <taxon>Bacteria</taxon>
        <taxon>Bacillati</taxon>
        <taxon>Bacillota</taxon>
        <taxon>Bacilli</taxon>
        <taxon>Bacillales</taxon>
        <taxon>Paenibacillaceae</taxon>
        <taxon>Paenibacillus</taxon>
    </lineage>
</organism>
<evidence type="ECO:0000313" key="2">
    <source>
        <dbReference type="EMBL" id="NBD26099.1"/>
    </source>
</evidence>
<keyword evidence="3" id="KW-1185">Reference proteome</keyword>
<dbReference type="InterPro" id="IPR020256">
    <property type="entry name" value="Spore_coat_CotJA"/>
</dbReference>
<feature type="compositionally biased region" description="Basic residues" evidence="1">
    <location>
        <begin position="12"/>
        <end position="22"/>
    </location>
</feature>
<accession>A0ABW9XUU9</accession>
<gene>
    <name evidence="2" type="ORF">GT019_19675</name>
</gene>
<name>A0ABW9XUU9_9BACL</name>
<evidence type="ECO:0000313" key="3">
    <source>
        <dbReference type="Proteomes" id="UP000665561"/>
    </source>
</evidence>